<feature type="binding site" evidence="4">
    <location>
        <position position="217"/>
    </location>
    <ligand>
        <name>Mn(2+)</name>
        <dbReference type="ChEBI" id="CHEBI:29035"/>
        <label>1</label>
    </ligand>
</feature>
<dbReference type="PIRSF" id="PIRSF036979">
    <property type="entry name" value="Arginase"/>
    <property type="match status" value="1"/>
</dbReference>
<dbReference type="Pfam" id="PF00491">
    <property type="entry name" value="Arginase"/>
    <property type="match status" value="1"/>
</dbReference>
<gene>
    <name evidence="5" type="ORF">U14_03504</name>
</gene>
<dbReference type="HOGENOM" id="CLU_039478_0_2_0"/>
<dbReference type="Proteomes" id="UP000030700">
    <property type="component" value="Unassembled WGS sequence"/>
</dbReference>
<comment type="cofactor">
    <cofactor evidence="4">
        <name>Mn(2+)</name>
        <dbReference type="ChEBI" id="CHEBI:29035"/>
    </cofactor>
    <text evidence="4">Binds 2 manganese ions per subunit.</text>
</comment>
<dbReference type="InterPro" id="IPR006035">
    <property type="entry name" value="Ureohydrolase"/>
</dbReference>
<dbReference type="NCBIfam" id="TIGR01230">
    <property type="entry name" value="agmatinase"/>
    <property type="match status" value="1"/>
</dbReference>
<name>A0A081BPD7_9BACT</name>
<dbReference type="PANTHER" id="PTHR11358:SF26">
    <property type="entry name" value="GUANIDINO ACID HYDROLASE, MITOCHONDRIAL"/>
    <property type="match status" value="1"/>
</dbReference>
<dbReference type="GO" id="GO:0046872">
    <property type="term" value="F:metal ion binding"/>
    <property type="evidence" value="ECO:0007669"/>
    <property type="project" value="UniProtKB-KW"/>
</dbReference>
<evidence type="ECO:0000256" key="2">
    <source>
        <dbReference type="ARBA" id="ARBA00022723"/>
    </source>
</evidence>
<evidence type="ECO:0000256" key="4">
    <source>
        <dbReference type="PIRSR" id="PIRSR036979-1"/>
    </source>
</evidence>
<evidence type="ECO:0000313" key="6">
    <source>
        <dbReference type="Proteomes" id="UP000030700"/>
    </source>
</evidence>
<keyword evidence="2 4" id="KW-0479">Metal-binding</keyword>
<dbReference type="InterPro" id="IPR005925">
    <property type="entry name" value="Agmatinase-rel"/>
</dbReference>
<accession>A0A081BPD7</accession>
<dbReference type="EMBL" id="DF820458">
    <property type="protein sequence ID" value="GAK52253.1"/>
    <property type="molecule type" value="Genomic_DNA"/>
</dbReference>
<dbReference type="CDD" id="cd11593">
    <property type="entry name" value="Agmatinase-like_2"/>
    <property type="match status" value="1"/>
</dbReference>
<reference evidence="5" key="1">
    <citation type="journal article" date="2015" name="PeerJ">
        <title>First genomic representation of candidate bacterial phylum KSB3 points to enhanced environmental sensing as a trigger of wastewater bulking.</title>
        <authorList>
            <person name="Sekiguchi Y."/>
            <person name="Ohashi A."/>
            <person name="Parks D.H."/>
            <person name="Yamauchi T."/>
            <person name="Tyson G.W."/>
            <person name="Hugenholtz P."/>
        </authorList>
    </citation>
    <scope>NUCLEOTIDE SEQUENCE [LARGE SCALE GENOMIC DNA]</scope>
</reference>
<feature type="binding site" evidence="4">
    <location>
        <position position="215"/>
    </location>
    <ligand>
        <name>Mn(2+)</name>
        <dbReference type="ChEBI" id="CHEBI:29035"/>
        <label>1</label>
    </ligand>
</feature>
<organism evidence="5">
    <name type="scientific">Candidatus Moduliflexus flocculans</name>
    <dbReference type="NCBI Taxonomy" id="1499966"/>
    <lineage>
        <taxon>Bacteria</taxon>
        <taxon>Candidatus Moduliflexota</taxon>
        <taxon>Candidatus Moduliflexia</taxon>
        <taxon>Candidatus Moduliflexales</taxon>
        <taxon>Candidatus Moduliflexaceae</taxon>
    </lineage>
</organism>
<keyword evidence="4" id="KW-0464">Manganese</keyword>
<dbReference type="GO" id="GO:0033389">
    <property type="term" value="P:putrescine biosynthetic process from arginine, via agmatine"/>
    <property type="evidence" value="ECO:0007669"/>
    <property type="project" value="TreeGrafter"/>
</dbReference>
<sequence>MQLNEKQFLGIPPEFTEFEKANVVILPFPYEGGISYGAGTGRAPEAVIEASQYVELYDELLEYEPYRVGISTLAPPEILPDAVEMIQTIYQQTTALIAQDKFPIVIGGDHSISSGFFRALTEKYGQMSVIQLDAHADLRETYEGSPLSHACVMARIREMTPYTLHIGMRSFSVEEARRAEREHLAFFPMHLYRQGPEIVREVIRRLPNPVFLTIDVDVFDWSVIASTGTPEPGGFFWDEVMTLLQFIFKTKEVVGADVVELSYRDTDPNSPFAVAKLIYKLIGFRYAERKS</sequence>
<dbReference type="STRING" id="1499966.U14_03504"/>
<dbReference type="PANTHER" id="PTHR11358">
    <property type="entry name" value="ARGINASE/AGMATINASE"/>
    <property type="match status" value="1"/>
</dbReference>
<dbReference type="SUPFAM" id="SSF52768">
    <property type="entry name" value="Arginase/deacetylase"/>
    <property type="match status" value="1"/>
</dbReference>
<evidence type="ECO:0000313" key="5">
    <source>
        <dbReference type="EMBL" id="GAK52253.1"/>
    </source>
</evidence>
<evidence type="ECO:0000256" key="3">
    <source>
        <dbReference type="ARBA" id="ARBA00022801"/>
    </source>
</evidence>
<evidence type="ECO:0000256" key="1">
    <source>
        <dbReference type="ARBA" id="ARBA00009227"/>
    </source>
</evidence>
<comment type="similarity">
    <text evidence="1">Belongs to the arginase family. Agmatinase subfamily.</text>
</comment>
<dbReference type="Gene3D" id="3.40.800.10">
    <property type="entry name" value="Ureohydrolase domain"/>
    <property type="match status" value="1"/>
</dbReference>
<dbReference type="PROSITE" id="PS51409">
    <property type="entry name" value="ARGINASE_2"/>
    <property type="match status" value="1"/>
</dbReference>
<feature type="binding site" evidence="4">
    <location>
        <position position="110"/>
    </location>
    <ligand>
        <name>Mn(2+)</name>
        <dbReference type="ChEBI" id="CHEBI:29035"/>
        <label>1</label>
    </ligand>
</feature>
<protein>
    <submittedName>
        <fullName evidence="5">Putative agmatinase</fullName>
    </submittedName>
</protein>
<feature type="binding site" evidence="4">
    <location>
        <position position="137"/>
    </location>
    <ligand>
        <name>Mn(2+)</name>
        <dbReference type="ChEBI" id="CHEBI:29035"/>
        <label>1</label>
    </ligand>
</feature>
<keyword evidence="3" id="KW-0378">Hydrolase</keyword>
<feature type="binding site" evidence="4">
    <location>
        <position position="135"/>
    </location>
    <ligand>
        <name>Mn(2+)</name>
        <dbReference type="ChEBI" id="CHEBI:29035"/>
        <label>1</label>
    </ligand>
</feature>
<proteinExistence type="inferred from homology"/>
<feature type="binding site" evidence="4">
    <location>
        <position position="133"/>
    </location>
    <ligand>
        <name>Mn(2+)</name>
        <dbReference type="ChEBI" id="CHEBI:29035"/>
        <label>1</label>
    </ligand>
</feature>
<dbReference type="InterPro" id="IPR023696">
    <property type="entry name" value="Ureohydrolase_dom_sf"/>
</dbReference>
<dbReference type="GO" id="GO:0008783">
    <property type="term" value="F:agmatinase activity"/>
    <property type="evidence" value="ECO:0007669"/>
    <property type="project" value="TreeGrafter"/>
</dbReference>
<dbReference type="AlphaFoldDB" id="A0A081BPD7"/>
<keyword evidence="6" id="KW-1185">Reference proteome</keyword>